<organism evidence="2">
    <name type="scientific">Rhodosorus marinus</name>
    <dbReference type="NCBI Taxonomy" id="101924"/>
    <lineage>
        <taxon>Eukaryota</taxon>
        <taxon>Rhodophyta</taxon>
        <taxon>Stylonematophyceae</taxon>
        <taxon>Stylonematales</taxon>
        <taxon>Stylonemataceae</taxon>
        <taxon>Rhodosorus</taxon>
    </lineage>
</organism>
<dbReference type="EMBL" id="HBEK01015194">
    <property type="protein sequence ID" value="CAD8398261.1"/>
    <property type="molecule type" value="Transcribed_RNA"/>
</dbReference>
<sequence>MNVDGDPPPSGEGCRERDNPASADVADCSSVVPEEAPQPSNLMPQAVGEHLSASDVVTGMLQRCAPFARCYLETGVLHSEVEQFFHAVENLFIRSPTSSDLQRATAELRNMATNTCNRSPEAQQAGRIFENRFTRERAEFEFGGPSSRVESDPLCDWRVTDRMPNDVPTAVQEPILTDPAKFPTIAATAGSPRVPERNYAAAACAPARIAPPLTRVQTQRYRNFLIYHKS</sequence>
<reference evidence="2" key="1">
    <citation type="submission" date="2021-01" db="EMBL/GenBank/DDBJ databases">
        <authorList>
            <person name="Corre E."/>
            <person name="Pelletier E."/>
            <person name="Niang G."/>
            <person name="Scheremetjew M."/>
            <person name="Finn R."/>
            <person name="Kale V."/>
            <person name="Holt S."/>
            <person name="Cochrane G."/>
            <person name="Meng A."/>
            <person name="Brown T."/>
            <person name="Cohen L."/>
        </authorList>
    </citation>
    <scope>NUCLEOTIDE SEQUENCE</scope>
    <source>
        <strain evidence="2">UTEX LB 2760</strain>
    </source>
</reference>
<evidence type="ECO:0000256" key="1">
    <source>
        <dbReference type="SAM" id="MobiDB-lite"/>
    </source>
</evidence>
<proteinExistence type="predicted"/>
<gene>
    <name evidence="2" type="ORF">RMAR0315_LOCUS8252</name>
</gene>
<feature type="region of interest" description="Disordered" evidence="1">
    <location>
        <begin position="1"/>
        <end position="43"/>
    </location>
</feature>
<protein>
    <submittedName>
        <fullName evidence="2">Uncharacterized protein</fullName>
    </submittedName>
</protein>
<feature type="compositionally biased region" description="Pro residues" evidence="1">
    <location>
        <begin position="1"/>
        <end position="10"/>
    </location>
</feature>
<name>A0A7S0G5J1_9RHOD</name>
<accession>A0A7S0G5J1</accession>
<evidence type="ECO:0000313" key="2">
    <source>
        <dbReference type="EMBL" id="CAD8398261.1"/>
    </source>
</evidence>
<dbReference type="AlphaFoldDB" id="A0A7S0G5J1"/>